<dbReference type="GeneID" id="78512134"/>
<dbReference type="InterPro" id="IPR036291">
    <property type="entry name" value="NAD(P)-bd_dom_sf"/>
</dbReference>
<dbReference type="Pfam" id="PF00389">
    <property type="entry name" value="2-Hacid_dh"/>
    <property type="match status" value="1"/>
</dbReference>
<dbReference type="InterPro" id="IPR029752">
    <property type="entry name" value="D-isomer_DH_CS1"/>
</dbReference>
<keyword evidence="2 5" id="KW-0560">Oxidoreductase</keyword>
<dbReference type="Gene3D" id="3.40.50.720">
    <property type="entry name" value="NAD(P)-binding Rossmann-like Domain"/>
    <property type="match status" value="2"/>
</dbReference>
<dbReference type="Pfam" id="PF02826">
    <property type="entry name" value="2-Hacid_dh_C"/>
    <property type="match status" value="1"/>
</dbReference>
<dbReference type="SUPFAM" id="SSF51735">
    <property type="entry name" value="NAD(P)-binding Rossmann-fold domains"/>
    <property type="match status" value="1"/>
</dbReference>
<comment type="pathway">
    <text evidence="4">Amino-acid biosynthesis.</text>
</comment>
<dbReference type="InterPro" id="IPR045865">
    <property type="entry name" value="ACT-like_dom_sf"/>
</dbReference>
<dbReference type="EMBL" id="CP002106">
    <property type="protein sequence ID" value="ADK67830.1"/>
    <property type="molecule type" value="Genomic_DNA"/>
</dbReference>
<feature type="domain" description="D-isomer specific 2-hydroxyacid dehydrogenase NAD-binding" evidence="7">
    <location>
        <begin position="131"/>
        <end position="284"/>
    </location>
</feature>
<dbReference type="InterPro" id="IPR006139">
    <property type="entry name" value="D-isomer_2_OHA_DH_cat_dom"/>
</dbReference>
<evidence type="ECO:0000256" key="5">
    <source>
        <dbReference type="RuleBase" id="RU003719"/>
    </source>
</evidence>
<dbReference type="InterPro" id="IPR006140">
    <property type="entry name" value="D-isomer_DH_NAD-bd"/>
</dbReference>
<dbReference type="SUPFAM" id="SSF52283">
    <property type="entry name" value="Formate/glycerate dehydrogenase catalytic domain-like"/>
    <property type="match status" value="1"/>
</dbReference>
<keyword evidence="9" id="KW-1185">Reference proteome</keyword>
<dbReference type="HOGENOM" id="CLU_019796_9_0_11"/>
<accession>E1QZL6</accession>
<dbReference type="Gene3D" id="3.30.70.260">
    <property type="match status" value="1"/>
</dbReference>
<sequence>MRSQRGIPVRHVKIMDNISRKITRDGIVDLGEGYERYEDVNGADAILVRASDIHGMDLGPNVRCVARSGAGYNNIPIEDCARRGIVVFNTPGGNSNAVKELVVGMILVNSRGTLGGINWVLDNAQDPDIVRDAERNKKAFVGHEAIGRKVGVVGLGAVGSKVANALVSLGLDVHGYDPYLSVEHAWQLSRSVKRVDSLDELCRDADYVSLHVPSKDDTVRMIGARQIALMHEGAMLVNYARADIIDEDAVAAALKDGRLGSLVCDFATPKTTRMPRTMITPHMGACTNEAEENCAAMAVSQMKDYLESGIIRNSVNYPDCDLGPVTSGLRIAALHDNVPNMIGQITAVLARYDANIRRMSNEAQDGSAYTLIDLDGRLDDGAVADLRPIPGIYRIRVLEPPREATRA</sequence>
<dbReference type="CDD" id="cd12174">
    <property type="entry name" value="PGDH_like_3"/>
    <property type="match status" value="1"/>
</dbReference>
<evidence type="ECO:0000259" key="6">
    <source>
        <dbReference type="Pfam" id="PF00389"/>
    </source>
</evidence>
<evidence type="ECO:0000256" key="3">
    <source>
        <dbReference type="ARBA" id="ARBA00023027"/>
    </source>
</evidence>
<dbReference type="GO" id="GO:0016616">
    <property type="term" value="F:oxidoreductase activity, acting on the CH-OH group of donors, NAD or NADP as acceptor"/>
    <property type="evidence" value="ECO:0007669"/>
    <property type="project" value="InterPro"/>
</dbReference>
<dbReference type="PANTHER" id="PTHR42938">
    <property type="entry name" value="FORMATE DEHYDROGENASE 1"/>
    <property type="match status" value="1"/>
</dbReference>
<feature type="domain" description="D-isomer specific 2-hydroxyacid dehydrogenase catalytic" evidence="6">
    <location>
        <begin position="38"/>
        <end position="316"/>
    </location>
</feature>
<evidence type="ECO:0000256" key="4">
    <source>
        <dbReference type="ARBA" id="ARBA00029440"/>
    </source>
</evidence>
<dbReference type="SUPFAM" id="SSF55021">
    <property type="entry name" value="ACT-like"/>
    <property type="match status" value="1"/>
</dbReference>
<dbReference type="PANTHER" id="PTHR42938:SF47">
    <property type="entry name" value="HYDROXYPYRUVATE REDUCTASE"/>
    <property type="match status" value="1"/>
</dbReference>
<dbReference type="GO" id="GO:0051287">
    <property type="term" value="F:NAD binding"/>
    <property type="evidence" value="ECO:0007669"/>
    <property type="project" value="InterPro"/>
</dbReference>
<gene>
    <name evidence="8" type="ordered locus">Olsu_0716</name>
</gene>
<evidence type="ECO:0000259" key="7">
    <source>
        <dbReference type="Pfam" id="PF02826"/>
    </source>
</evidence>
<dbReference type="RefSeq" id="WP_013251582.1">
    <property type="nucleotide sequence ID" value="NC_014363.1"/>
</dbReference>
<organism evidence="8 9">
    <name type="scientific">Olsenella uli (strain ATCC 49627 / DSM 7084 / CCUG 31166 / CIP 109912 / JCM 12494 / LMG 11480 / NCIMB 702895 / VPI D76D-27C)</name>
    <name type="common">Lactobacillus uli</name>
    <dbReference type="NCBI Taxonomy" id="633147"/>
    <lineage>
        <taxon>Bacteria</taxon>
        <taxon>Bacillati</taxon>
        <taxon>Actinomycetota</taxon>
        <taxon>Coriobacteriia</taxon>
        <taxon>Coriobacteriales</taxon>
        <taxon>Atopobiaceae</taxon>
        <taxon>Olsenella</taxon>
    </lineage>
</organism>
<evidence type="ECO:0000256" key="1">
    <source>
        <dbReference type="ARBA" id="ARBA00005854"/>
    </source>
</evidence>
<reference evidence="8 9" key="1">
    <citation type="journal article" date="2010" name="Stand. Genomic Sci.">
        <title>Complete genome sequence of Olsenella uli type strain (VPI D76D-27C).</title>
        <authorList>
            <person name="Goker M."/>
            <person name="Held B."/>
            <person name="Lucas S."/>
            <person name="Nolan M."/>
            <person name="Yasawong M."/>
            <person name="Glavina Del Rio T."/>
            <person name="Tice H."/>
            <person name="Cheng J.F."/>
            <person name="Bruce D."/>
            <person name="Detter J.C."/>
            <person name="Tapia R."/>
            <person name="Han C."/>
            <person name="Goodwin L."/>
            <person name="Pitluck S."/>
            <person name="Liolios K."/>
            <person name="Ivanova N."/>
            <person name="Mavromatis K."/>
            <person name="Mikhailova N."/>
            <person name="Pati A."/>
            <person name="Chen A."/>
            <person name="Palaniappan K."/>
            <person name="Land M."/>
            <person name="Hauser L."/>
            <person name="Chang Y.J."/>
            <person name="Jeffries C.D."/>
            <person name="Rohde M."/>
            <person name="Sikorski J."/>
            <person name="Pukall R."/>
            <person name="Woyke T."/>
            <person name="Bristow J."/>
            <person name="Eisen J.A."/>
            <person name="Markowitz V."/>
            <person name="Hugenholtz P."/>
            <person name="Kyrpides N.C."/>
            <person name="Klenk H.P."/>
            <person name="Lapidus A."/>
        </authorList>
    </citation>
    <scope>NUCLEOTIDE SEQUENCE [LARGE SCALE GENOMIC DNA]</scope>
    <source>
        <strain evidence="9">ATCC 49627 / DSM 7084 / CIP 109912 / JCM 12494 / NCIMB 702895 / VPI D76D-27C</strain>
    </source>
</reference>
<dbReference type="Proteomes" id="UP000000333">
    <property type="component" value="Chromosome"/>
</dbReference>
<dbReference type="PROSITE" id="PS00065">
    <property type="entry name" value="D_2_HYDROXYACID_DH_1"/>
    <property type="match status" value="1"/>
</dbReference>
<comment type="similarity">
    <text evidence="1 5">Belongs to the D-isomer specific 2-hydroxyacid dehydrogenase family.</text>
</comment>
<dbReference type="AlphaFoldDB" id="E1QZL6"/>
<proteinExistence type="inferred from homology"/>
<dbReference type="STRING" id="633147.Olsu_0716"/>
<name>E1QZL6_OLSUV</name>
<dbReference type="KEGG" id="ols:Olsu_0716"/>
<protein>
    <submittedName>
        <fullName evidence="8">D-isomer specific 2-hydroxyacid dehydrogenase NAD-binding protein</fullName>
    </submittedName>
</protein>
<dbReference type="eggNOG" id="COG0111">
    <property type="taxonomic scope" value="Bacteria"/>
</dbReference>
<keyword evidence="3" id="KW-0520">NAD</keyword>
<evidence type="ECO:0000256" key="2">
    <source>
        <dbReference type="ARBA" id="ARBA00023002"/>
    </source>
</evidence>
<evidence type="ECO:0000313" key="9">
    <source>
        <dbReference type="Proteomes" id="UP000000333"/>
    </source>
</evidence>
<evidence type="ECO:0000313" key="8">
    <source>
        <dbReference type="EMBL" id="ADK67830.1"/>
    </source>
</evidence>